<dbReference type="RefSeq" id="WP_354641249.1">
    <property type="nucleotide sequence ID" value="NZ_CP159872.1"/>
</dbReference>
<dbReference type="PANTHER" id="PTHR34823">
    <property type="entry name" value="GLCNAC-BINDING PROTEIN A"/>
    <property type="match status" value="1"/>
</dbReference>
<dbReference type="KEGG" id="kcm:ABWK59_15955"/>
<dbReference type="AlphaFoldDB" id="A0AAU8JVE9"/>
<accession>A0AAU8JVE9</accession>
<keyword evidence="4" id="KW-0560">Oxidoreductase</keyword>
<feature type="domain" description="Chitin-binding type-4" evidence="3">
    <location>
        <begin position="27"/>
        <end position="193"/>
    </location>
</feature>
<dbReference type="InterPro" id="IPR051024">
    <property type="entry name" value="GlcNAc_Chitin_IntDeg"/>
</dbReference>
<keyword evidence="1 2" id="KW-0732">Signal</keyword>
<organism evidence="4">
    <name type="scientific">Kitasatospora camelliae</name>
    <dbReference type="NCBI Taxonomy" id="3156397"/>
    <lineage>
        <taxon>Bacteria</taxon>
        <taxon>Bacillati</taxon>
        <taxon>Actinomycetota</taxon>
        <taxon>Actinomycetes</taxon>
        <taxon>Kitasatosporales</taxon>
        <taxon>Streptomycetaceae</taxon>
        <taxon>Kitasatospora</taxon>
    </lineage>
</organism>
<feature type="chain" id="PRO_5043930468" evidence="2">
    <location>
        <begin position="22"/>
        <end position="195"/>
    </location>
</feature>
<dbReference type="InterPro" id="IPR014756">
    <property type="entry name" value="Ig_E-set"/>
</dbReference>
<evidence type="ECO:0000259" key="3">
    <source>
        <dbReference type="Pfam" id="PF03067"/>
    </source>
</evidence>
<dbReference type="SUPFAM" id="SSF81296">
    <property type="entry name" value="E set domains"/>
    <property type="match status" value="1"/>
</dbReference>
<keyword evidence="4" id="KW-0503">Monooxygenase</keyword>
<dbReference type="InterPro" id="IPR004302">
    <property type="entry name" value="Cellulose/chitin-bd_N"/>
</dbReference>
<evidence type="ECO:0000256" key="1">
    <source>
        <dbReference type="ARBA" id="ARBA00022729"/>
    </source>
</evidence>
<reference evidence="4" key="1">
    <citation type="submission" date="2024-06" db="EMBL/GenBank/DDBJ databases">
        <title>The genome sequences of Kitasatospora sp. strain HUAS MG31.</title>
        <authorList>
            <person name="Mo P."/>
        </authorList>
    </citation>
    <scope>NUCLEOTIDE SEQUENCE</scope>
    <source>
        <strain evidence="4">HUAS MG31</strain>
    </source>
</reference>
<feature type="signal peptide" evidence="2">
    <location>
        <begin position="1"/>
        <end position="21"/>
    </location>
</feature>
<dbReference type="EMBL" id="CP159872">
    <property type="protein sequence ID" value="XCM80310.1"/>
    <property type="molecule type" value="Genomic_DNA"/>
</dbReference>
<dbReference type="GO" id="GO:0004497">
    <property type="term" value="F:monooxygenase activity"/>
    <property type="evidence" value="ECO:0007669"/>
    <property type="project" value="UniProtKB-KW"/>
</dbReference>
<gene>
    <name evidence="4" type="ORF">ABWK59_15955</name>
</gene>
<sequence length="195" mass="20544">MRKSRILAAVAVGLAVPLATAVPASSHGHVTGPPSRAALCAAGTVKNCGEIQWEPQSVEGPKGFPTRGPADGTLCAGGNSRFAQLDDPRGGGWPTTRVSAGQRLTFTWKFTARHSTTSFSYYLTKPGYSATSKLTRANLDLAPFLKVPYNGAQPPTTLSHTATLPSGRSGHQVVLAVWEIADTGNAFYQCIDVTF</sequence>
<protein>
    <submittedName>
        <fullName evidence="4">Lytic polysaccharide monooxygenase</fullName>
    </submittedName>
</protein>
<evidence type="ECO:0000313" key="4">
    <source>
        <dbReference type="EMBL" id="XCM80310.1"/>
    </source>
</evidence>
<proteinExistence type="predicted"/>
<dbReference type="Gene3D" id="2.70.50.50">
    <property type="entry name" value="chitin-binding protein cbp21"/>
    <property type="match status" value="1"/>
</dbReference>
<dbReference type="Pfam" id="PF03067">
    <property type="entry name" value="LPMO_10"/>
    <property type="match status" value="1"/>
</dbReference>
<dbReference type="PANTHER" id="PTHR34823:SF1">
    <property type="entry name" value="CHITIN-BINDING TYPE-4 DOMAIN-CONTAINING PROTEIN"/>
    <property type="match status" value="1"/>
</dbReference>
<dbReference type="CDD" id="cd21177">
    <property type="entry name" value="LPMO_AA10"/>
    <property type="match status" value="1"/>
</dbReference>
<name>A0AAU8JVE9_9ACTN</name>
<evidence type="ECO:0000256" key="2">
    <source>
        <dbReference type="SAM" id="SignalP"/>
    </source>
</evidence>